<evidence type="ECO:0000313" key="8">
    <source>
        <dbReference type="EMBL" id="RKW71594.1"/>
    </source>
</evidence>
<dbReference type="InterPro" id="IPR034904">
    <property type="entry name" value="FSCA_dom_sf"/>
</dbReference>
<dbReference type="AlphaFoldDB" id="A0A496PMD6"/>
<keyword evidence="5 6" id="KW-0411">Iron-sulfur</keyword>
<keyword evidence="4 6" id="KW-0408">Iron</keyword>
<dbReference type="Pfam" id="PF01883">
    <property type="entry name" value="FeS_assembly_P"/>
    <property type="match status" value="1"/>
</dbReference>
<evidence type="ECO:0000259" key="7">
    <source>
        <dbReference type="Pfam" id="PF01883"/>
    </source>
</evidence>
<comment type="similarity">
    <text evidence="6">Belongs to the Mrp/NBP35 ATP-binding proteins family.</text>
</comment>
<dbReference type="GO" id="GO:0016226">
    <property type="term" value="P:iron-sulfur cluster assembly"/>
    <property type="evidence" value="ECO:0007669"/>
    <property type="project" value="InterPro"/>
</dbReference>
<gene>
    <name evidence="8" type="ORF">DWQ67_01745</name>
</gene>
<dbReference type="GO" id="GO:0051539">
    <property type="term" value="F:4 iron, 4 sulfur cluster binding"/>
    <property type="evidence" value="ECO:0007669"/>
    <property type="project" value="TreeGrafter"/>
</dbReference>
<feature type="domain" description="MIP18 family-like" evidence="7">
    <location>
        <begin position="6"/>
        <end position="78"/>
    </location>
</feature>
<dbReference type="InterPro" id="IPR044304">
    <property type="entry name" value="NUBPL-like"/>
</dbReference>
<dbReference type="InterPro" id="IPR002744">
    <property type="entry name" value="MIP18-like"/>
</dbReference>
<dbReference type="Pfam" id="PF10609">
    <property type="entry name" value="ParA"/>
    <property type="match status" value="1"/>
</dbReference>
<keyword evidence="3 6" id="KW-0067">ATP-binding</keyword>
<reference evidence="8 9" key="1">
    <citation type="submission" date="2018-07" db="EMBL/GenBank/DDBJ databases">
        <title>Arthrobacter sp. nov., isolated from raw cow's milk with high bacterial count.</title>
        <authorList>
            <person name="Hahne J."/>
            <person name="Isele D."/>
            <person name="Lipski A."/>
        </authorList>
    </citation>
    <scope>NUCLEOTIDE SEQUENCE [LARGE SCALE GENOMIC DNA]</scope>
    <source>
        <strain evidence="8 9">JZ R-183</strain>
    </source>
</reference>
<evidence type="ECO:0000256" key="6">
    <source>
        <dbReference type="HAMAP-Rule" id="MF_02040"/>
    </source>
</evidence>
<dbReference type="PANTHER" id="PTHR42961">
    <property type="entry name" value="IRON-SULFUR PROTEIN NUBPL"/>
    <property type="match status" value="1"/>
</dbReference>
<dbReference type="InterPro" id="IPR019591">
    <property type="entry name" value="Mrp/NBP35_ATP-bd"/>
</dbReference>
<proteinExistence type="inferred from homology"/>
<dbReference type="HAMAP" id="MF_02040">
    <property type="entry name" value="Mrp_NBP35"/>
    <property type="match status" value="1"/>
</dbReference>
<dbReference type="RefSeq" id="WP_121483857.1">
    <property type="nucleotide sequence ID" value="NZ_QQXL01000001.1"/>
</dbReference>
<protein>
    <recommendedName>
        <fullName evidence="6">Iron-sulfur cluster carrier protein</fullName>
    </recommendedName>
</protein>
<dbReference type="GO" id="GO:0016887">
    <property type="term" value="F:ATP hydrolysis activity"/>
    <property type="evidence" value="ECO:0007669"/>
    <property type="project" value="UniProtKB-UniRule"/>
</dbReference>
<keyword evidence="9" id="KW-1185">Reference proteome</keyword>
<dbReference type="GO" id="GO:0140663">
    <property type="term" value="F:ATP-dependent FeS chaperone activity"/>
    <property type="evidence" value="ECO:0007669"/>
    <property type="project" value="InterPro"/>
</dbReference>
<dbReference type="GO" id="GO:0005524">
    <property type="term" value="F:ATP binding"/>
    <property type="evidence" value="ECO:0007669"/>
    <property type="project" value="UniProtKB-UniRule"/>
</dbReference>
<dbReference type="Proteomes" id="UP000273119">
    <property type="component" value="Unassembled WGS sequence"/>
</dbReference>
<accession>A0A496PMD6</accession>
<comment type="subunit">
    <text evidence="6">Homodimer.</text>
</comment>
<dbReference type="EMBL" id="QQXL01000001">
    <property type="protein sequence ID" value="RKW71594.1"/>
    <property type="molecule type" value="Genomic_DNA"/>
</dbReference>
<evidence type="ECO:0000256" key="1">
    <source>
        <dbReference type="ARBA" id="ARBA00022723"/>
    </source>
</evidence>
<keyword evidence="1 6" id="KW-0479">Metal-binding</keyword>
<organism evidence="8 9">
    <name type="scientific">Galactobacter caseinivorans</name>
    <dbReference type="NCBI Taxonomy" id="2676123"/>
    <lineage>
        <taxon>Bacteria</taxon>
        <taxon>Bacillati</taxon>
        <taxon>Actinomycetota</taxon>
        <taxon>Actinomycetes</taxon>
        <taxon>Micrococcales</taxon>
        <taxon>Micrococcaceae</taxon>
        <taxon>Galactobacter</taxon>
    </lineage>
</organism>
<dbReference type="InterPro" id="IPR027417">
    <property type="entry name" value="P-loop_NTPase"/>
</dbReference>
<dbReference type="InterPro" id="IPR033756">
    <property type="entry name" value="YlxH/NBP35"/>
</dbReference>
<keyword evidence="2 6" id="KW-0547">Nucleotide-binding</keyword>
<evidence type="ECO:0000313" key="9">
    <source>
        <dbReference type="Proteomes" id="UP000273119"/>
    </source>
</evidence>
<comment type="caution">
    <text evidence="8">The sequence shown here is derived from an EMBL/GenBank/DDBJ whole genome shotgun (WGS) entry which is preliminary data.</text>
</comment>
<dbReference type="PANTHER" id="PTHR42961:SF2">
    <property type="entry name" value="IRON-SULFUR PROTEIN NUBPL"/>
    <property type="match status" value="1"/>
</dbReference>
<evidence type="ECO:0000256" key="4">
    <source>
        <dbReference type="ARBA" id="ARBA00023004"/>
    </source>
</evidence>
<dbReference type="GO" id="GO:0046872">
    <property type="term" value="F:metal ion binding"/>
    <property type="evidence" value="ECO:0007669"/>
    <property type="project" value="UniProtKB-KW"/>
</dbReference>
<sequence length="369" mass="38164">MSLTADAIRSALSRVMDPELRRPITELGMVDSVQVNGTAAQVGILLTIEGCPLRSTIEADVERAVLSVEGAESAQITVGFMSPEQRRTLVDSLKRHTVAFTQPGSLTRIIAVASGKGGVGKSSVTVNLAAAMAAQGLSVGVIDADVLGFSVPGLMGITSSPTRVNEMIVPPVAHGVKVMSIGMFLADNSPVMWRGPMLHRALEQFVTDVHFGDLDVLLLDLPPGTGDVAISVSQLLPEAQFLVVTTPQHAAAEVAERAGLMAQQTGHQVMGVVENMSWIQLPDGSRLTPFGEGGGLDVAGRLSEAGGTEVPLLASLPLDAALREGGDGGVPVVLSQPGSESAKALTALATSLARRPRGLAGRSLGVTPR</sequence>
<dbReference type="SUPFAM" id="SSF117916">
    <property type="entry name" value="Fe-S cluster assembly (FSCA) domain-like"/>
    <property type="match status" value="1"/>
</dbReference>
<dbReference type="Gene3D" id="3.40.50.300">
    <property type="entry name" value="P-loop containing nucleotide triphosphate hydrolases"/>
    <property type="match status" value="1"/>
</dbReference>
<evidence type="ECO:0000256" key="3">
    <source>
        <dbReference type="ARBA" id="ARBA00022840"/>
    </source>
</evidence>
<keyword evidence="6" id="KW-0378">Hydrolase</keyword>
<comment type="function">
    <text evidence="6">Binds and transfers iron-sulfur (Fe-S) clusters to target apoproteins. Can hydrolyze ATP.</text>
</comment>
<evidence type="ECO:0000256" key="5">
    <source>
        <dbReference type="ARBA" id="ARBA00023014"/>
    </source>
</evidence>
<dbReference type="Gene3D" id="3.30.300.130">
    <property type="entry name" value="Fe-S cluster assembly (FSCA)"/>
    <property type="match status" value="1"/>
</dbReference>
<name>A0A496PMD6_9MICC</name>
<feature type="binding site" evidence="6">
    <location>
        <begin position="115"/>
        <end position="122"/>
    </location>
    <ligand>
        <name>ATP</name>
        <dbReference type="ChEBI" id="CHEBI:30616"/>
    </ligand>
</feature>
<dbReference type="SUPFAM" id="SSF52540">
    <property type="entry name" value="P-loop containing nucleoside triphosphate hydrolases"/>
    <property type="match status" value="1"/>
</dbReference>
<evidence type="ECO:0000256" key="2">
    <source>
        <dbReference type="ARBA" id="ARBA00022741"/>
    </source>
</evidence>
<dbReference type="CDD" id="cd02037">
    <property type="entry name" value="Mrp_NBP35"/>
    <property type="match status" value="1"/>
</dbReference>